<feature type="region of interest" description="Disordered" evidence="7">
    <location>
        <begin position="159"/>
        <end position="180"/>
    </location>
</feature>
<dbReference type="FunFam" id="1.20.1250.20:FF:000003">
    <property type="entry name" value="Solute carrier family 17 member 3"/>
    <property type="match status" value="1"/>
</dbReference>
<dbReference type="PANTHER" id="PTHR11662">
    <property type="entry name" value="SOLUTE CARRIER FAMILY 17"/>
    <property type="match status" value="1"/>
</dbReference>
<keyword evidence="3 8" id="KW-0812">Transmembrane</keyword>
<dbReference type="GO" id="GO:0015293">
    <property type="term" value="F:symporter activity"/>
    <property type="evidence" value="ECO:0007669"/>
    <property type="project" value="UniProtKB-KW"/>
</dbReference>
<dbReference type="SUPFAM" id="SSF103473">
    <property type="entry name" value="MFS general substrate transporter"/>
    <property type="match status" value="1"/>
</dbReference>
<keyword evidence="10" id="KW-1185">Reference proteome</keyword>
<evidence type="ECO:0000313" key="9">
    <source>
        <dbReference type="EMBL" id="KAK9399811.1"/>
    </source>
</evidence>
<dbReference type="EMBL" id="JAOTOJ010000006">
    <property type="protein sequence ID" value="KAK9399811.1"/>
    <property type="molecule type" value="Genomic_DNA"/>
</dbReference>
<gene>
    <name evidence="9" type="ORF">NXF25_012830</name>
</gene>
<evidence type="ECO:0000256" key="5">
    <source>
        <dbReference type="ARBA" id="ARBA00022989"/>
    </source>
</evidence>
<dbReference type="Gene3D" id="1.20.1250.20">
    <property type="entry name" value="MFS general substrate transporter like domains"/>
    <property type="match status" value="1"/>
</dbReference>
<dbReference type="GO" id="GO:0005326">
    <property type="term" value="F:neurotransmitter transmembrane transporter activity"/>
    <property type="evidence" value="ECO:0007669"/>
    <property type="project" value="TreeGrafter"/>
</dbReference>
<organism evidence="9 10">
    <name type="scientific">Crotalus adamanteus</name>
    <name type="common">Eastern diamondback rattlesnake</name>
    <dbReference type="NCBI Taxonomy" id="8729"/>
    <lineage>
        <taxon>Eukaryota</taxon>
        <taxon>Metazoa</taxon>
        <taxon>Chordata</taxon>
        <taxon>Craniata</taxon>
        <taxon>Vertebrata</taxon>
        <taxon>Euteleostomi</taxon>
        <taxon>Lepidosauria</taxon>
        <taxon>Squamata</taxon>
        <taxon>Bifurcata</taxon>
        <taxon>Unidentata</taxon>
        <taxon>Episquamata</taxon>
        <taxon>Toxicofera</taxon>
        <taxon>Serpentes</taxon>
        <taxon>Colubroidea</taxon>
        <taxon>Viperidae</taxon>
        <taxon>Crotalinae</taxon>
        <taxon>Crotalus</taxon>
    </lineage>
</organism>
<evidence type="ECO:0000256" key="3">
    <source>
        <dbReference type="ARBA" id="ARBA00022692"/>
    </source>
</evidence>
<dbReference type="GO" id="GO:0060076">
    <property type="term" value="C:excitatory synapse"/>
    <property type="evidence" value="ECO:0007669"/>
    <property type="project" value="TreeGrafter"/>
</dbReference>
<feature type="transmembrane region" description="Helical" evidence="8">
    <location>
        <begin position="92"/>
        <end position="110"/>
    </location>
</feature>
<dbReference type="GO" id="GO:0050803">
    <property type="term" value="P:regulation of synapse structure or activity"/>
    <property type="evidence" value="ECO:0007669"/>
    <property type="project" value="TreeGrafter"/>
</dbReference>
<evidence type="ECO:0000256" key="1">
    <source>
        <dbReference type="ARBA" id="ARBA00004141"/>
    </source>
</evidence>
<evidence type="ECO:0000256" key="6">
    <source>
        <dbReference type="ARBA" id="ARBA00023136"/>
    </source>
</evidence>
<dbReference type="InterPro" id="IPR036259">
    <property type="entry name" value="MFS_trans_sf"/>
</dbReference>
<evidence type="ECO:0000256" key="7">
    <source>
        <dbReference type="SAM" id="MobiDB-lite"/>
    </source>
</evidence>
<keyword evidence="2" id="KW-0813">Transport</keyword>
<comment type="caution">
    <text evidence="9">The sequence shown here is derived from an EMBL/GenBank/DDBJ whole genome shotgun (WGS) entry which is preliminary data.</text>
</comment>
<dbReference type="PANTHER" id="PTHR11662:SF207">
    <property type="entry name" value="VESICULAR GLUTAMATE TRANSPORTER 3"/>
    <property type="match status" value="1"/>
</dbReference>
<feature type="transmembrane region" description="Helical" evidence="8">
    <location>
        <begin position="57"/>
        <end position="80"/>
    </location>
</feature>
<proteinExistence type="predicted"/>
<comment type="subcellular location">
    <subcellularLocation>
        <location evidence="1">Membrane</location>
        <topology evidence="1">Multi-pass membrane protein</topology>
    </subcellularLocation>
</comment>
<evidence type="ECO:0000256" key="2">
    <source>
        <dbReference type="ARBA" id="ARBA00022448"/>
    </source>
</evidence>
<keyword evidence="5 8" id="KW-1133">Transmembrane helix</keyword>
<sequence length="196" mass="21545">MNCGGFGMEATLLLVVGYSHTRGVAISFLVLAVGFSGFAISGFNVNHLDIAPRYASILMGISNGVGTLSGMVCPLIVGAMTKHKTREEWQNVFLIAALVHYSGVVFYAIFASGEKQEWADPESLNEEKCGILEQDELAEETELNSDIFVNTKKTYGATVQHDEAQRKELPKEKGVRPNVEEQTVYQYENGNFQDSL</sequence>
<protein>
    <submittedName>
        <fullName evidence="9">Vesicular glutamate transporter 3</fullName>
    </submittedName>
</protein>
<dbReference type="GO" id="GO:0030672">
    <property type="term" value="C:synaptic vesicle membrane"/>
    <property type="evidence" value="ECO:0007669"/>
    <property type="project" value="TreeGrafter"/>
</dbReference>
<keyword evidence="4" id="KW-0769">Symport</keyword>
<dbReference type="InterPro" id="IPR050382">
    <property type="entry name" value="MFS_Na/Anion_cotransporter"/>
</dbReference>
<dbReference type="GO" id="GO:0098700">
    <property type="term" value="P:neurotransmitter loading into synaptic vesicle"/>
    <property type="evidence" value="ECO:0007669"/>
    <property type="project" value="TreeGrafter"/>
</dbReference>
<evidence type="ECO:0000313" key="10">
    <source>
        <dbReference type="Proteomes" id="UP001474421"/>
    </source>
</evidence>
<evidence type="ECO:0000256" key="8">
    <source>
        <dbReference type="SAM" id="Phobius"/>
    </source>
</evidence>
<dbReference type="GO" id="GO:0005313">
    <property type="term" value="F:L-glutamate transmembrane transporter activity"/>
    <property type="evidence" value="ECO:0007669"/>
    <property type="project" value="TreeGrafter"/>
</dbReference>
<reference evidence="9 10" key="1">
    <citation type="journal article" date="2024" name="Proc. Natl. Acad. Sci. U.S.A.">
        <title>The genetic regulatory architecture and epigenomic basis for age-related changes in rattlesnake venom.</title>
        <authorList>
            <person name="Hogan M.P."/>
            <person name="Holding M.L."/>
            <person name="Nystrom G.S."/>
            <person name="Colston T.J."/>
            <person name="Bartlett D.A."/>
            <person name="Mason A.J."/>
            <person name="Ellsworth S.A."/>
            <person name="Rautsaw R.M."/>
            <person name="Lawrence K.C."/>
            <person name="Strickland J.L."/>
            <person name="He B."/>
            <person name="Fraser P."/>
            <person name="Margres M.J."/>
            <person name="Gilbert D.M."/>
            <person name="Gibbs H.L."/>
            <person name="Parkinson C.L."/>
            <person name="Rokyta D.R."/>
        </authorList>
    </citation>
    <scope>NUCLEOTIDE SEQUENCE [LARGE SCALE GENOMIC DNA]</scope>
    <source>
        <strain evidence="9">DRR0105</strain>
    </source>
</reference>
<accession>A0AAW1BC53</accession>
<feature type="compositionally biased region" description="Basic and acidic residues" evidence="7">
    <location>
        <begin position="160"/>
        <end position="179"/>
    </location>
</feature>
<keyword evidence="6 8" id="KW-0472">Membrane</keyword>
<evidence type="ECO:0000256" key="4">
    <source>
        <dbReference type="ARBA" id="ARBA00022847"/>
    </source>
</evidence>
<feature type="transmembrane region" description="Helical" evidence="8">
    <location>
        <begin position="24"/>
        <end position="45"/>
    </location>
</feature>
<dbReference type="Proteomes" id="UP001474421">
    <property type="component" value="Unassembled WGS sequence"/>
</dbReference>
<dbReference type="AlphaFoldDB" id="A0AAW1BC53"/>
<name>A0AAW1BC53_CROAD</name>
<dbReference type="GO" id="GO:0035249">
    <property type="term" value="P:synaptic transmission, glutamatergic"/>
    <property type="evidence" value="ECO:0007669"/>
    <property type="project" value="TreeGrafter"/>
</dbReference>